<evidence type="ECO:0000256" key="7">
    <source>
        <dbReference type="SAM" id="Phobius"/>
    </source>
</evidence>
<protein>
    <submittedName>
        <fullName evidence="10">Adenylate and Guanylate cyclase catalytic domain containing protein</fullName>
    </submittedName>
</protein>
<dbReference type="GO" id="GO:0035556">
    <property type="term" value="P:intracellular signal transduction"/>
    <property type="evidence" value="ECO:0007669"/>
    <property type="project" value="InterPro"/>
</dbReference>
<evidence type="ECO:0000259" key="8">
    <source>
        <dbReference type="PROSITE" id="PS50112"/>
    </source>
</evidence>
<keyword evidence="2 7" id="KW-0812">Transmembrane</keyword>
<dbReference type="Pfam" id="PF13426">
    <property type="entry name" value="PAS_9"/>
    <property type="match status" value="1"/>
</dbReference>
<keyword evidence="4 7" id="KW-1133">Transmembrane helix</keyword>
<dbReference type="AlphaFoldDB" id="A2EW55"/>
<reference evidence="10" key="2">
    <citation type="journal article" date="2007" name="Science">
        <title>Draft genome sequence of the sexually transmitted pathogen Trichomonas vaginalis.</title>
        <authorList>
            <person name="Carlton J.M."/>
            <person name="Hirt R.P."/>
            <person name="Silva J.C."/>
            <person name="Delcher A.L."/>
            <person name="Schatz M."/>
            <person name="Zhao Q."/>
            <person name="Wortman J.R."/>
            <person name="Bidwell S.L."/>
            <person name="Alsmark U.C.M."/>
            <person name="Besteiro S."/>
            <person name="Sicheritz-Ponten T."/>
            <person name="Noel C.J."/>
            <person name="Dacks J.B."/>
            <person name="Foster P.G."/>
            <person name="Simillion C."/>
            <person name="Van de Peer Y."/>
            <person name="Miranda-Saavedra D."/>
            <person name="Barton G.J."/>
            <person name="Westrop G.D."/>
            <person name="Mueller S."/>
            <person name="Dessi D."/>
            <person name="Fiori P.L."/>
            <person name="Ren Q."/>
            <person name="Paulsen I."/>
            <person name="Zhang H."/>
            <person name="Bastida-Corcuera F.D."/>
            <person name="Simoes-Barbosa A."/>
            <person name="Brown M.T."/>
            <person name="Hayes R.D."/>
            <person name="Mukherjee M."/>
            <person name="Okumura C.Y."/>
            <person name="Schneider R."/>
            <person name="Smith A.J."/>
            <person name="Vanacova S."/>
            <person name="Villalvazo M."/>
            <person name="Haas B.J."/>
            <person name="Pertea M."/>
            <person name="Feldblyum T.V."/>
            <person name="Utterback T.R."/>
            <person name="Shu C.L."/>
            <person name="Osoegawa K."/>
            <person name="de Jong P.J."/>
            <person name="Hrdy I."/>
            <person name="Horvathova L."/>
            <person name="Zubacova Z."/>
            <person name="Dolezal P."/>
            <person name="Malik S.B."/>
            <person name="Logsdon J.M. Jr."/>
            <person name="Henze K."/>
            <person name="Gupta A."/>
            <person name="Wang C.C."/>
            <person name="Dunne R.L."/>
            <person name="Upcroft J.A."/>
            <person name="Upcroft P."/>
            <person name="White O."/>
            <person name="Salzberg S.L."/>
            <person name="Tang P."/>
            <person name="Chiu C.-H."/>
            <person name="Lee Y.-S."/>
            <person name="Embley T.M."/>
            <person name="Coombs G.H."/>
            <person name="Mottram J.C."/>
            <person name="Tachezy J."/>
            <person name="Fraser-Liggett C.M."/>
            <person name="Johnson P.J."/>
        </authorList>
    </citation>
    <scope>NUCLEOTIDE SEQUENCE [LARGE SCALE GENOMIC DNA]</scope>
    <source>
        <strain evidence="10">G3</strain>
    </source>
</reference>
<evidence type="ECO:0000256" key="2">
    <source>
        <dbReference type="ARBA" id="ARBA00022692"/>
    </source>
</evidence>
<keyword evidence="6" id="KW-0456">Lyase</keyword>
<dbReference type="SMR" id="A2EW55"/>
<dbReference type="InterPro" id="IPR029787">
    <property type="entry name" value="Nucleotide_cyclase"/>
</dbReference>
<dbReference type="PROSITE" id="PS50125">
    <property type="entry name" value="GUANYLATE_CYCLASE_2"/>
    <property type="match status" value="1"/>
</dbReference>
<dbReference type="PROSITE" id="PS50112">
    <property type="entry name" value="PAS"/>
    <property type="match status" value="1"/>
</dbReference>
<dbReference type="InterPro" id="IPR001054">
    <property type="entry name" value="A/G_cyclase"/>
</dbReference>
<dbReference type="GO" id="GO:0005886">
    <property type="term" value="C:plasma membrane"/>
    <property type="evidence" value="ECO:0000318"/>
    <property type="project" value="GO_Central"/>
</dbReference>
<evidence type="ECO:0000256" key="6">
    <source>
        <dbReference type="ARBA" id="ARBA00023239"/>
    </source>
</evidence>
<evidence type="ECO:0000256" key="3">
    <source>
        <dbReference type="ARBA" id="ARBA00022741"/>
    </source>
</evidence>
<organism evidence="10 11">
    <name type="scientific">Trichomonas vaginalis (strain ATCC PRA-98 / G3)</name>
    <dbReference type="NCBI Taxonomy" id="412133"/>
    <lineage>
        <taxon>Eukaryota</taxon>
        <taxon>Metamonada</taxon>
        <taxon>Parabasalia</taxon>
        <taxon>Trichomonadida</taxon>
        <taxon>Trichomonadidae</taxon>
        <taxon>Trichomonas</taxon>
    </lineage>
</organism>
<dbReference type="InterPro" id="IPR035965">
    <property type="entry name" value="PAS-like_dom_sf"/>
</dbReference>
<proteinExistence type="predicted"/>
<feature type="domain" description="Guanylate cyclase" evidence="9">
    <location>
        <begin position="252"/>
        <end position="385"/>
    </location>
</feature>
<feature type="transmembrane region" description="Helical" evidence="7">
    <location>
        <begin position="21"/>
        <end position="43"/>
    </location>
</feature>
<dbReference type="GO" id="GO:0006182">
    <property type="term" value="P:cGMP biosynthetic process"/>
    <property type="evidence" value="ECO:0000318"/>
    <property type="project" value="GO_Central"/>
</dbReference>
<dbReference type="VEuPathDB" id="TrichDB:TVAGG3_0769430"/>
<dbReference type="KEGG" id="tva:4760933"/>
<dbReference type="OrthoDB" id="6510100at2759"/>
<dbReference type="Pfam" id="PF00211">
    <property type="entry name" value="Guanylate_cyc"/>
    <property type="match status" value="1"/>
</dbReference>
<dbReference type="STRING" id="5722.A2EW55"/>
<dbReference type="GO" id="GO:0000166">
    <property type="term" value="F:nucleotide binding"/>
    <property type="evidence" value="ECO:0007669"/>
    <property type="project" value="UniProtKB-KW"/>
</dbReference>
<dbReference type="VEuPathDB" id="TrichDB:TVAG_415250"/>
<dbReference type="SMART" id="SM00044">
    <property type="entry name" value="CYCc"/>
    <property type="match status" value="1"/>
</dbReference>
<evidence type="ECO:0000256" key="4">
    <source>
        <dbReference type="ARBA" id="ARBA00022989"/>
    </source>
</evidence>
<dbReference type="EMBL" id="DS113515">
    <property type="protein sequence ID" value="EAY03091.1"/>
    <property type="molecule type" value="Genomic_DNA"/>
</dbReference>
<evidence type="ECO:0000256" key="1">
    <source>
        <dbReference type="ARBA" id="ARBA00004370"/>
    </source>
</evidence>
<gene>
    <name evidence="10" type="ORF">TVAG_415250</name>
</gene>
<dbReference type="InterPro" id="IPR000014">
    <property type="entry name" value="PAS"/>
</dbReference>
<dbReference type="SUPFAM" id="SSF55785">
    <property type="entry name" value="PYP-like sensor domain (PAS domain)"/>
    <property type="match status" value="1"/>
</dbReference>
<dbReference type="Gene3D" id="3.30.450.20">
    <property type="entry name" value="PAS domain"/>
    <property type="match status" value="1"/>
</dbReference>
<evidence type="ECO:0000313" key="10">
    <source>
        <dbReference type="EMBL" id="EAY03091.1"/>
    </source>
</evidence>
<dbReference type="PANTHER" id="PTHR11920:SF335">
    <property type="entry name" value="GUANYLATE CYCLASE"/>
    <property type="match status" value="1"/>
</dbReference>
<dbReference type="Proteomes" id="UP000001542">
    <property type="component" value="Unassembled WGS sequence"/>
</dbReference>
<dbReference type="SUPFAM" id="SSF55073">
    <property type="entry name" value="Nucleotide cyclase"/>
    <property type="match status" value="1"/>
</dbReference>
<sequence>MRATKRISDVMENLYDKDMNLQILFISIGAVCLVVIFTLPWYFRDFVIQNYRVLLMMLQHLPPQTIIDTPEILEFFTGKKKKGDKDKMSTSKSIIHDASECIIITNQNSVIEIVNKSVTDNIGLTPDQLLGQQIANFVSAKDQARLTSQIDLMMSGQGSAFWEDHIELVNDNNASVPFTITMIGMKDNDNSSEIKSIVFILSNETEEIQKRADAEAAKAKSEKLLYQILPKSIVVRLNRGETDISFTIESATIFFIDIVKFSAYTATLTPTEIMSNLSLVFATFDKIVSEYPSITKIKLIGDVYMAAAGLFQEEDEKSNKHAEDAVRCCIQCSKAMEEINMKLNASLEARIGVNSGGPLIGGVLGTDKPTFDIIGDPINVAARLQSTDIAGCVQISSDTKALIENLDFTIEERGEIYLKGKGNRMTYFVSLQNKQDVEASFTMTLSSREPH</sequence>
<comment type="subcellular location">
    <subcellularLocation>
        <location evidence="1">Membrane</location>
    </subcellularLocation>
</comment>
<feature type="domain" description="PAS" evidence="8">
    <location>
        <begin position="87"/>
        <end position="157"/>
    </location>
</feature>
<dbReference type="InParanoid" id="A2EW55"/>
<accession>A2EW55</accession>
<dbReference type="Gene3D" id="3.30.70.1230">
    <property type="entry name" value="Nucleotide cyclase"/>
    <property type="match status" value="1"/>
</dbReference>
<dbReference type="NCBIfam" id="TIGR00229">
    <property type="entry name" value="sensory_box"/>
    <property type="match status" value="1"/>
</dbReference>
<keyword evidence="11" id="KW-1185">Reference proteome</keyword>
<dbReference type="RefSeq" id="XP_001315314.1">
    <property type="nucleotide sequence ID" value="XM_001315279.1"/>
</dbReference>
<evidence type="ECO:0000259" key="9">
    <source>
        <dbReference type="PROSITE" id="PS50125"/>
    </source>
</evidence>
<dbReference type="CDD" id="cd00130">
    <property type="entry name" value="PAS"/>
    <property type="match status" value="1"/>
</dbReference>
<dbReference type="CDD" id="cd07302">
    <property type="entry name" value="CHD"/>
    <property type="match status" value="1"/>
</dbReference>
<name>A2EW55_TRIV3</name>
<keyword evidence="3" id="KW-0547">Nucleotide-binding</keyword>
<dbReference type="GO" id="GO:0007168">
    <property type="term" value="P:receptor guanylyl cyclase signaling pathway"/>
    <property type="evidence" value="ECO:0000318"/>
    <property type="project" value="GO_Central"/>
</dbReference>
<keyword evidence="5 7" id="KW-0472">Membrane</keyword>
<reference evidence="10" key="1">
    <citation type="submission" date="2006-10" db="EMBL/GenBank/DDBJ databases">
        <authorList>
            <person name="Amadeo P."/>
            <person name="Zhao Q."/>
            <person name="Wortman J."/>
            <person name="Fraser-Liggett C."/>
            <person name="Carlton J."/>
        </authorList>
    </citation>
    <scope>NUCLEOTIDE SEQUENCE</scope>
    <source>
        <strain evidence="10">G3</strain>
    </source>
</reference>
<dbReference type="eggNOG" id="KOG1023">
    <property type="taxonomic scope" value="Eukaryota"/>
</dbReference>
<dbReference type="InterPro" id="IPR050401">
    <property type="entry name" value="Cyclic_nucleotide_synthase"/>
</dbReference>
<evidence type="ECO:0000256" key="5">
    <source>
        <dbReference type="ARBA" id="ARBA00023136"/>
    </source>
</evidence>
<dbReference type="GO" id="GO:0004383">
    <property type="term" value="F:guanylate cyclase activity"/>
    <property type="evidence" value="ECO:0000318"/>
    <property type="project" value="GO_Central"/>
</dbReference>
<dbReference type="GO" id="GO:0001653">
    <property type="term" value="F:peptide receptor activity"/>
    <property type="evidence" value="ECO:0000318"/>
    <property type="project" value="GO_Central"/>
</dbReference>
<dbReference type="PANTHER" id="PTHR11920">
    <property type="entry name" value="GUANYLYL CYCLASE"/>
    <property type="match status" value="1"/>
</dbReference>
<evidence type="ECO:0000313" key="11">
    <source>
        <dbReference type="Proteomes" id="UP000001542"/>
    </source>
</evidence>